<feature type="transmembrane region" description="Helical" evidence="1">
    <location>
        <begin position="14"/>
        <end position="35"/>
    </location>
</feature>
<reference evidence="2 3" key="1">
    <citation type="submission" date="2011-02" db="EMBL/GenBank/DDBJ databases">
        <authorList>
            <person name="Nelson K.E."/>
            <person name="Sutton G."/>
            <person name="Torralba M."/>
            <person name="Durkin S."/>
            <person name="Harkins D."/>
            <person name="Montgomery R."/>
            <person name="Ziemer C."/>
            <person name="Klaassens E."/>
            <person name="Ocuiv P."/>
            <person name="Morrison M."/>
        </authorList>
    </citation>
    <scope>NUCLEOTIDE SEQUENCE [LARGE SCALE GENOMIC DNA]</scope>
    <source>
        <strain evidence="2 3">8</strain>
    </source>
</reference>
<keyword evidence="1" id="KW-1133">Transmembrane helix</keyword>
<dbReference type="Proteomes" id="UP000004259">
    <property type="component" value="Unassembled WGS sequence"/>
</dbReference>
<proteinExistence type="predicted"/>
<sequence>MSDEMKQQEKKRSIAAYVLLALTIIVQLVFSTYVFEYKKQGTHSDEVWSYGLSNSYYKPFFHLNDGIPLENDVKTLVENIDNFREWVDGEQLKNYVTVQKGERFAYGSVYHNQSLDHHPPLFYFVVHTFCSFFPDTFSYYQIYFINVISMILIQIFLFKTGKLLFGSEFAALVPCAFYGASIGSLMTIIFLRQYCFITMLTVSYVYFNTRLFKNYQKTGSVQLKKDLPPLAVSAFLLFFTNYTVAAFCGVFTACMCIYLLCRKQIKAMIIYGGFTALSLGLSIAFYPYVIAQSVSARQTEEFKTKLYWLRFRKFLNHTLEKSMGWHVSVYQSSTDDIILGGLVALMILLLPLCFLFRKEEWFRKFVKNVLQSLKKFVKWLGRACYVPLFIIISVVMMDIFLAYIADPIKMGNYSARYVFMLMPLCCLAAICIVYRVLSVIPKVKRANIAIALVLALGVAVYRNVTVDNVFLFRSPIDRTADLHMLTKDKNVLVIAYGKYKNTDTDNLTCAWLNTCYTAYLRDCNKFFMTTSIRANEDIDAINAENVDYIIAPVGNFDDTGDEKKLREVYFESKVHDELEEQLLALQAGVSANLGEQLIINDIIKEIDGVKGYKAVGINNIQGGDYLVIELER</sequence>
<feature type="transmembrane region" description="Helical" evidence="1">
    <location>
        <begin position="417"/>
        <end position="437"/>
    </location>
</feature>
<feature type="transmembrane region" description="Helical" evidence="1">
    <location>
        <begin position="169"/>
        <end position="191"/>
    </location>
</feature>
<feature type="transmembrane region" description="Helical" evidence="1">
    <location>
        <begin position="234"/>
        <end position="261"/>
    </location>
</feature>
<keyword evidence="3" id="KW-1185">Reference proteome</keyword>
<dbReference type="OrthoDB" id="2005760at2"/>
<keyword evidence="1" id="KW-0472">Membrane</keyword>
<feature type="transmembrane region" description="Helical" evidence="1">
    <location>
        <begin position="383"/>
        <end position="405"/>
    </location>
</feature>
<feature type="transmembrane region" description="Helical" evidence="1">
    <location>
        <begin position="446"/>
        <end position="464"/>
    </location>
</feature>
<name>E9SBD2_RUMAL</name>
<evidence type="ECO:0000313" key="3">
    <source>
        <dbReference type="Proteomes" id="UP000004259"/>
    </source>
</evidence>
<dbReference type="eggNOG" id="ENOG50317YB">
    <property type="taxonomic scope" value="Bacteria"/>
</dbReference>
<dbReference type="EMBL" id="ADKM02000066">
    <property type="protein sequence ID" value="EGC03399.1"/>
    <property type="molecule type" value="Genomic_DNA"/>
</dbReference>
<gene>
    <name evidence="2" type="ORF">CUS_6605</name>
</gene>
<feature type="transmembrane region" description="Helical" evidence="1">
    <location>
        <begin position="337"/>
        <end position="356"/>
    </location>
</feature>
<comment type="caution">
    <text evidence="2">The sequence shown here is derived from an EMBL/GenBank/DDBJ whole genome shotgun (WGS) entry which is preliminary data.</text>
</comment>
<dbReference type="RefSeq" id="WP_002848726.1">
    <property type="nucleotide sequence ID" value="NZ_ADKM02000066.1"/>
</dbReference>
<evidence type="ECO:0000313" key="2">
    <source>
        <dbReference type="EMBL" id="EGC03399.1"/>
    </source>
</evidence>
<organism evidence="2 3">
    <name type="scientific">Ruminococcus albus 8</name>
    <dbReference type="NCBI Taxonomy" id="246199"/>
    <lineage>
        <taxon>Bacteria</taxon>
        <taxon>Bacillati</taxon>
        <taxon>Bacillota</taxon>
        <taxon>Clostridia</taxon>
        <taxon>Eubacteriales</taxon>
        <taxon>Oscillospiraceae</taxon>
        <taxon>Ruminococcus</taxon>
    </lineage>
</organism>
<dbReference type="STRING" id="246199.CUS_6605"/>
<dbReference type="AlphaFoldDB" id="E9SBD2"/>
<accession>E9SBD2</accession>
<evidence type="ECO:0000256" key="1">
    <source>
        <dbReference type="SAM" id="Phobius"/>
    </source>
</evidence>
<protein>
    <submittedName>
        <fullName evidence="2">Conserved domain protein</fullName>
    </submittedName>
</protein>
<keyword evidence="1" id="KW-0812">Transmembrane</keyword>
<feature type="transmembrane region" description="Helical" evidence="1">
    <location>
        <begin position="137"/>
        <end position="157"/>
    </location>
</feature>
<feature type="transmembrane region" description="Helical" evidence="1">
    <location>
        <begin position="268"/>
        <end position="289"/>
    </location>
</feature>